<evidence type="ECO:0000313" key="1">
    <source>
        <dbReference type="EMBL" id="OXV11245.1"/>
    </source>
</evidence>
<proteinExistence type="predicted"/>
<organism evidence="1 2">
    <name type="scientific">Elaphomyces granulatus</name>
    <dbReference type="NCBI Taxonomy" id="519963"/>
    <lineage>
        <taxon>Eukaryota</taxon>
        <taxon>Fungi</taxon>
        <taxon>Dikarya</taxon>
        <taxon>Ascomycota</taxon>
        <taxon>Pezizomycotina</taxon>
        <taxon>Eurotiomycetes</taxon>
        <taxon>Eurotiomycetidae</taxon>
        <taxon>Eurotiales</taxon>
        <taxon>Elaphomycetaceae</taxon>
        <taxon>Elaphomyces</taxon>
    </lineage>
</organism>
<name>A0A232M4A3_9EURO</name>
<dbReference type="EMBL" id="NPHW01002543">
    <property type="protein sequence ID" value="OXV11245.1"/>
    <property type="molecule type" value="Genomic_DNA"/>
</dbReference>
<protein>
    <submittedName>
        <fullName evidence="1">Uncharacterized protein</fullName>
    </submittedName>
</protein>
<dbReference type="AlphaFoldDB" id="A0A232M4A3"/>
<comment type="caution">
    <text evidence="1">The sequence shown here is derived from an EMBL/GenBank/DDBJ whole genome shotgun (WGS) entry which is preliminary data.</text>
</comment>
<gene>
    <name evidence="1" type="ORF">Egran_00993</name>
</gene>
<accession>A0A232M4A3</accession>
<evidence type="ECO:0000313" key="2">
    <source>
        <dbReference type="Proteomes" id="UP000243515"/>
    </source>
</evidence>
<dbReference type="Proteomes" id="UP000243515">
    <property type="component" value="Unassembled WGS sequence"/>
</dbReference>
<sequence length="110" mass="12906">MQFFSLRHNRGRAPCTNFINIYPSNGFQKQCIYNFNEYALVLRPVESDHLSLPNLAVASYHWSLEKRKWRISHLPYKTTAGRCQRLDTLFNCSVAKYHNIDIARTHTDGM</sequence>
<reference evidence="1 2" key="1">
    <citation type="journal article" date="2015" name="Environ. Microbiol.">
        <title>Metagenome sequence of Elaphomyces granulatus from sporocarp tissue reveals Ascomycota ectomycorrhizal fingerprints of genome expansion and a Proteobacteria-rich microbiome.</title>
        <authorList>
            <person name="Quandt C.A."/>
            <person name="Kohler A."/>
            <person name="Hesse C.N."/>
            <person name="Sharpton T.J."/>
            <person name="Martin F."/>
            <person name="Spatafora J.W."/>
        </authorList>
    </citation>
    <scope>NUCLEOTIDE SEQUENCE [LARGE SCALE GENOMIC DNA]</scope>
    <source>
        <strain evidence="1 2">OSC145934</strain>
    </source>
</reference>
<keyword evidence="2" id="KW-1185">Reference proteome</keyword>